<comment type="caution">
    <text evidence="3">The sequence shown here is derived from an EMBL/GenBank/DDBJ whole genome shotgun (WGS) entry which is preliminary data.</text>
</comment>
<feature type="compositionally biased region" description="Basic residues" evidence="1">
    <location>
        <begin position="68"/>
        <end position="77"/>
    </location>
</feature>
<gene>
    <name evidence="3" type="ORF">N7G274_004059</name>
</gene>
<evidence type="ECO:0000313" key="4">
    <source>
        <dbReference type="Proteomes" id="UP001590950"/>
    </source>
</evidence>
<feature type="compositionally biased region" description="Polar residues" evidence="1">
    <location>
        <begin position="205"/>
        <end position="221"/>
    </location>
</feature>
<dbReference type="Pfam" id="PF04457">
    <property type="entry name" value="MJ1316"/>
    <property type="match status" value="1"/>
</dbReference>
<dbReference type="Proteomes" id="UP001590950">
    <property type="component" value="Unassembled WGS sequence"/>
</dbReference>
<name>A0ABR4AC04_9LECA</name>
<proteinExistence type="predicted"/>
<dbReference type="PANTHER" id="PTHR46729:SF1">
    <property type="entry name" value="LEUKOCYTE RECEPTOR CLUSTER MEMBER 9"/>
    <property type="match status" value="1"/>
</dbReference>
<keyword evidence="4" id="KW-1185">Reference proteome</keyword>
<protein>
    <recommendedName>
        <fullName evidence="2">MJ1316 RNA cyclic group end recognition domain-containing protein</fullName>
    </recommendedName>
</protein>
<dbReference type="InterPro" id="IPR042653">
    <property type="entry name" value="Leng9"/>
</dbReference>
<feature type="compositionally biased region" description="Acidic residues" evidence="1">
    <location>
        <begin position="178"/>
        <end position="187"/>
    </location>
</feature>
<feature type="region of interest" description="Disordered" evidence="1">
    <location>
        <begin position="29"/>
        <end position="77"/>
    </location>
</feature>
<feature type="domain" description="MJ1316 RNA cyclic group end recognition" evidence="2">
    <location>
        <begin position="87"/>
        <end position="162"/>
    </location>
</feature>
<evidence type="ECO:0000256" key="1">
    <source>
        <dbReference type="SAM" id="MobiDB-lite"/>
    </source>
</evidence>
<dbReference type="EMBL" id="JBEFKJ010000012">
    <property type="protein sequence ID" value="KAL2043001.1"/>
    <property type="molecule type" value="Genomic_DNA"/>
</dbReference>
<organism evidence="3 4">
    <name type="scientific">Stereocaulon virgatum</name>
    <dbReference type="NCBI Taxonomy" id="373712"/>
    <lineage>
        <taxon>Eukaryota</taxon>
        <taxon>Fungi</taxon>
        <taxon>Dikarya</taxon>
        <taxon>Ascomycota</taxon>
        <taxon>Pezizomycotina</taxon>
        <taxon>Lecanoromycetes</taxon>
        <taxon>OSLEUM clade</taxon>
        <taxon>Lecanoromycetidae</taxon>
        <taxon>Lecanorales</taxon>
        <taxon>Lecanorineae</taxon>
        <taxon>Stereocaulaceae</taxon>
        <taxon>Stereocaulon</taxon>
    </lineage>
</organism>
<evidence type="ECO:0000259" key="2">
    <source>
        <dbReference type="Pfam" id="PF04457"/>
    </source>
</evidence>
<evidence type="ECO:0000313" key="3">
    <source>
        <dbReference type="EMBL" id="KAL2043001.1"/>
    </source>
</evidence>
<sequence length="234" mass="26382">MASHIESPEIAESEFSLANMRIVPQIQDNDDMVSLQITQSEPAKESDNDGTPSDSSLAPKGKPVVPRSRAKKARKIAHQTLDSKPFLRPAKDILSRIRHDPALDEADFIVGYHDRHAPELMEMDVASWKGGGDFTDEEWIPQHRVVYFRRKRDEAGKRVWDREKRLDRLFGSGIVANENEEQMEQSEQEGQGNELEEKRVPDPKSSVTSNDQGRIESLTQKPDSKDLPPSGAQS</sequence>
<dbReference type="InterPro" id="IPR040459">
    <property type="entry name" value="MJ1316"/>
</dbReference>
<dbReference type="PANTHER" id="PTHR46729">
    <property type="entry name" value="LEUKOCYTE RECEPTOR CLUSTER MEMBER 9"/>
    <property type="match status" value="1"/>
</dbReference>
<accession>A0ABR4AC04</accession>
<reference evidence="3 4" key="1">
    <citation type="submission" date="2024-09" db="EMBL/GenBank/DDBJ databases">
        <title>Rethinking Asexuality: The Enigmatic Case of Functional Sexual Genes in Lepraria (Stereocaulaceae).</title>
        <authorList>
            <person name="Doellman M."/>
            <person name="Sun Y."/>
            <person name="Barcenas-Pena A."/>
            <person name="Lumbsch H.T."/>
            <person name="Grewe F."/>
        </authorList>
    </citation>
    <scope>NUCLEOTIDE SEQUENCE [LARGE SCALE GENOMIC DNA]</scope>
    <source>
        <strain evidence="3 4">Mercado 3170</strain>
    </source>
</reference>
<feature type="region of interest" description="Disordered" evidence="1">
    <location>
        <begin position="171"/>
        <end position="234"/>
    </location>
</feature>